<dbReference type="InterPro" id="IPR018490">
    <property type="entry name" value="cNMP-bd_dom_sf"/>
</dbReference>
<dbReference type="EMBL" id="SOAG01000009">
    <property type="protein sequence ID" value="TDS60159.1"/>
    <property type="molecule type" value="Genomic_DNA"/>
</dbReference>
<sequence>MPINNTIIFIVELLLKNVAKHVQLNKEEEQILLDSFVLTRHPARTKLLKSGEVCINSFFVVSGILRNYCLDDNQANEHTINFATTDWWIADMYSFLSQKPGNSYIEVVEDAIIMTQSREQQLAIFERIPKMERFFRILMERSLIANQQRLIDNMALSAEERYKRFCQRFPTIKYNVPQKQIASYLGVTPEFFSKMKKKLLMEK</sequence>
<protein>
    <submittedName>
        <fullName evidence="1">CRP-like cAMP-binding protein</fullName>
    </submittedName>
</protein>
<comment type="caution">
    <text evidence="1">The sequence shown here is derived from an EMBL/GenBank/DDBJ whole genome shotgun (WGS) entry which is preliminary data.</text>
</comment>
<evidence type="ECO:0000313" key="2">
    <source>
        <dbReference type="Proteomes" id="UP000295215"/>
    </source>
</evidence>
<accession>A0A4V3E8N1</accession>
<gene>
    <name evidence="1" type="ORF">C8P70_10915</name>
</gene>
<name>A0A4V3E8N1_9FLAO</name>
<dbReference type="SUPFAM" id="SSF51206">
    <property type="entry name" value="cAMP-binding domain-like"/>
    <property type="match status" value="1"/>
</dbReference>
<dbReference type="AlphaFoldDB" id="A0A4V3E8N1"/>
<proteinExistence type="predicted"/>
<organism evidence="1 2">
    <name type="scientific">Myroides indicus</name>
    <dbReference type="NCBI Taxonomy" id="1323422"/>
    <lineage>
        <taxon>Bacteria</taxon>
        <taxon>Pseudomonadati</taxon>
        <taxon>Bacteroidota</taxon>
        <taxon>Flavobacteriia</taxon>
        <taxon>Flavobacteriales</taxon>
        <taxon>Flavobacteriaceae</taxon>
        <taxon>Myroides</taxon>
    </lineage>
</organism>
<dbReference type="Proteomes" id="UP000295215">
    <property type="component" value="Unassembled WGS sequence"/>
</dbReference>
<reference evidence="1 2" key="1">
    <citation type="submission" date="2019-03" db="EMBL/GenBank/DDBJ databases">
        <title>Genomic Encyclopedia of Archaeal and Bacterial Type Strains, Phase II (KMG-II): from individual species to whole genera.</title>
        <authorList>
            <person name="Goeker M."/>
        </authorList>
    </citation>
    <scope>NUCLEOTIDE SEQUENCE [LARGE SCALE GENOMIC DNA]</scope>
    <source>
        <strain evidence="1 2">DSM 28213</strain>
    </source>
</reference>
<evidence type="ECO:0000313" key="1">
    <source>
        <dbReference type="EMBL" id="TDS60159.1"/>
    </source>
</evidence>
<dbReference type="InterPro" id="IPR014710">
    <property type="entry name" value="RmlC-like_jellyroll"/>
</dbReference>
<keyword evidence="2" id="KW-1185">Reference proteome</keyword>
<dbReference type="Gene3D" id="2.60.120.10">
    <property type="entry name" value="Jelly Rolls"/>
    <property type="match status" value="1"/>
</dbReference>